<name>C0C325_9FIRM</name>
<feature type="binding site" evidence="4">
    <location>
        <position position="33"/>
    </location>
    <ligand>
        <name>Zn(2+)</name>
        <dbReference type="ChEBI" id="CHEBI:29105"/>
        <label>1</label>
    </ligand>
</feature>
<dbReference type="PANTHER" id="PTHR10819:SF3">
    <property type="entry name" value="PHOSPHOTRIESTERASE-RELATED PROTEIN"/>
    <property type="match status" value="1"/>
</dbReference>
<feature type="binding site" evidence="4">
    <location>
        <position position="217"/>
    </location>
    <ligand>
        <name>Zn(2+)</name>
        <dbReference type="ChEBI" id="CHEBI:29105"/>
        <label>2</label>
    </ligand>
</feature>
<evidence type="ECO:0000313" key="7">
    <source>
        <dbReference type="Proteomes" id="UP000004893"/>
    </source>
</evidence>
<dbReference type="InterPro" id="IPR032466">
    <property type="entry name" value="Metal_Hydrolase"/>
</dbReference>
<evidence type="ECO:0000256" key="3">
    <source>
        <dbReference type="PIRSR" id="PIRSR601559-50"/>
    </source>
</evidence>
<evidence type="ECO:0000256" key="1">
    <source>
        <dbReference type="ARBA" id="ARBA00022723"/>
    </source>
</evidence>
<dbReference type="HOGENOM" id="CLU_054760_1_1_9"/>
<dbReference type="GO" id="GO:0016787">
    <property type="term" value="F:hydrolase activity"/>
    <property type="evidence" value="ECO:0007669"/>
    <property type="project" value="UniProtKB-KW"/>
</dbReference>
<evidence type="ECO:0000313" key="6">
    <source>
        <dbReference type="EMBL" id="EEG73375.1"/>
    </source>
</evidence>
<protein>
    <submittedName>
        <fullName evidence="6">Phosphotriesterase family protein</fullName>
    </submittedName>
</protein>
<dbReference type="AlphaFoldDB" id="C0C325"/>
<feature type="modified residue" description="N6-carboxylysine" evidence="3 5">
    <location>
        <position position="156"/>
    </location>
</feature>
<dbReference type="SUPFAM" id="SSF51556">
    <property type="entry name" value="Metallo-dependent hydrolases"/>
    <property type="match status" value="1"/>
</dbReference>
<reference evidence="6" key="2">
    <citation type="submission" date="2013-06" db="EMBL/GenBank/DDBJ databases">
        <title>Draft genome sequence of Clostridium hylemonae (DSM 15053).</title>
        <authorList>
            <person name="Sudarsanam P."/>
            <person name="Ley R."/>
            <person name="Guruge J."/>
            <person name="Turnbaugh P.J."/>
            <person name="Mahowald M."/>
            <person name="Liep D."/>
            <person name="Gordon J."/>
        </authorList>
    </citation>
    <scope>NUCLEOTIDE SEQUENCE</scope>
    <source>
        <strain evidence="6">DSM 15053</strain>
    </source>
</reference>
<evidence type="ECO:0000256" key="2">
    <source>
        <dbReference type="ARBA" id="ARBA00022801"/>
    </source>
</evidence>
<dbReference type="PANTHER" id="PTHR10819">
    <property type="entry name" value="PHOSPHOTRIESTERASE-RELATED"/>
    <property type="match status" value="1"/>
</dbReference>
<dbReference type="STRING" id="553973.CLOHYLEM_06485"/>
<feature type="binding site" evidence="4">
    <location>
        <position position="189"/>
    </location>
    <ligand>
        <name>Zn(2+)</name>
        <dbReference type="ChEBI" id="CHEBI:29105"/>
        <label>2</label>
    </ligand>
</feature>
<keyword evidence="1 4" id="KW-0479">Metal-binding</keyword>
<dbReference type="GO" id="GO:0008270">
    <property type="term" value="F:zinc ion binding"/>
    <property type="evidence" value="ECO:0007669"/>
    <property type="project" value="InterPro"/>
</dbReference>
<proteinExistence type="inferred from homology"/>
<dbReference type="eggNOG" id="COG1735">
    <property type="taxonomic scope" value="Bacteria"/>
</dbReference>
<reference evidence="6" key="1">
    <citation type="submission" date="2009-02" db="EMBL/GenBank/DDBJ databases">
        <authorList>
            <person name="Fulton L."/>
            <person name="Clifton S."/>
            <person name="Fulton B."/>
            <person name="Xu J."/>
            <person name="Minx P."/>
            <person name="Pepin K.H."/>
            <person name="Johnson M."/>
            <person name="Bhonagiri V."/>
            <person name="Nash W.E."/>
            <person name="Mardis E.R."/>
            <person name="Wilson R.K."/>
        </authorList>
    </citation>
    <scope>NUCLEOTIDE SEQUENCE [LARGE SCALE GENOMIC DNA]</scope>
    <source>
        <strain evidence="6">DSM 15053</strain>
    </source>
</reference>
<feature type="binding site" description="via carbamate group" evidence="4">
    <location>
        <position position="156"/>
    </location>
    <ligand>
        <name>Zn(2+)</name>
        <dbReference type="ChEBI" id="CHEBI:29105"/>
        <label>1</label>
    </ligand>
</feature>
<feature type="binding site" evidence="4">
    <location>
        <position position="275"/>
    </location>
    <ligand>
        <name>Zn(2+)</name>
        <dbReference type="ChEBI" id="CHEBI:29105"/>
        <label>1</label>
    </ligand>
</feature>
<organism evidence="6 7">
    <name type="scientific">[Clostridium] hylemonae DSM 15053</name>
    <dbReference type="NCBI Taxonomy" id="553973"/>
    <lineage>
        <taxon>Bacteria</taxon>
        <taxon>Bacillati</taxon>
        <taxon>Bacillota</taxon>
        <taxon>Clostridia</taxon>
        <taxon>Lachnospirales</taxon>
        <taxon>Lachnospiraceae</taxon>
    </lineage>
</organism>
<evidence type="ECO:0000256" key="4">
    <source>
        <dbReference type="PIRSR" id="PIRSR601559-51"/>
    </source>
</evidence>
<feature type="binding site" description="via carbamate group" evidence="4">
    <location>
        <position position="156"/>
    </location>
    <ligand>
        <name>Zn(2+)</name>
        <dbReference type="ChEBI" id="CHEBI:29105"/>
        <label>2</label>
    </ligand>
</feature>
<dbReference type="PIRSF" id="PIRSF016839">
    <property type="entry name" value="PhP"/>
    <property type="match status" value="1"/>
</dbReference>
<gene>
    <name evidence="6" type="ORF">CLOHYLEM_06485</name>
</gene>
<dbReference type="Proteomes" id="UP000004893">
    <property type="component" value="Unassembled WGS sequence"/>
</dbReference>
<feature type="binding site" evidence="4">
    <location>
        <position position="31"/>
    </location>
    <ligand>
        <name>Zn(2+)</name>
        <dbReference type="ChEBI" id="CHEBI:29105"/>
        <label>1</label>
    </ligand>
</feature>
<evidence type="ECO:0000256" key="5">
    <source>
        <dbReference type="PROSITE-ProRule" id="PRU00679"/>
    </source>
</evidence>
<comment type="cofactor">
    <cofactor evidence="4">
        <name>a divalent metal cation</name>
        <dbReference type="ChEBI" id="CHEBI:60240"/>
    </cofactor>
    <text evidence="4">Binds 2 divalent metal cations per subunit.</text>
</comment>
<keyword evidence="2" id="KW-0378">Hydrolase</keyword>
<dbReference type="PROSITE" id="PS51347">
    <property type="entry name" value="PHOSPHOTRIESTERASE_2"/>
    <property type="match status" value="1"/>
</dbReference>
<comment type="similarity">
    <text evidence="5">Belongs to the metallo-dependent hydrolases superfamily. Phosphotriesterase family.</text>
</comment>
<sequence>MTTADKELTMTYIQTVTGRMPPESLCFCHCHEHLMITKGRSYLINKALCIDNYEKTLTELVQFRTGGGTTIVDAQPGGCGRDADALYRLGQESGVQIIASAGFHKMIFYPRGHWIFDIRREALAELFLRELTEGMYTDCDETWPRRTCGAKAGIIKCAYDACGLVLQYGKLFDAAVDAAIRTGAPLMVHIERGAAPLKLMSYLDRRQMPLNRVIFCHMDRAEDDLAVHKEVCRHGIYLEYDTIGRFKYHSDEREAEIFAEMFAAGYEDHILFSLDTTRERLKSYTPEGIGLTYILDTFVPLLKSKGITEAQLKKISCTNCRKILTFDKAN</sequence>
<keyword evidence="7" id="KW-1185">Reference proteome</keyword>
<dbReference type="EMBL" id="ABYI02000027">
    <property type="protein sequence ID" value="EEG73375.1"/>
    <property type="molecule type" value="Genomic_DNA"/>
</dbReference>
<dbReference type="OrthoDB" id="105927at2"/>
<dbReference type="Pfam" id="PF02126">
    <property type="entry name" value="PTE"/>
    <property type="match status" value="1"/>
</dbReference>
<dbReference type="Gene3D" id="3.20.20.140">
    <property type="entry name" value="Metal-dependent hydrolases"/>
    <property type="match status" value="1"/>
</dbReference>
<dbReference type="InterPro" id="IPR001559">
    <property type="entry name" value="Phosphotriesterase"/>
</dbReference>
<comment type="caution">
    <text evidence="6">The sequence shown here is derived from an EMBL/GenBank/DDBJ whole genome shotgun (WGS) entry which is preliminary data.</text>
</comment>
<accession>C0C325</accession>